<keyword evidence="8" id="KW-1185">Reference proteome</keyword>
<dbReference type="InterPro" id="IPR017452">
    <property type="entry name" value="GPCR_Rhodpsn_7TM"/>
</dbReference>
<proteinExistence type="predicted"/>
<dbReference type="PANTHER" id="PTHR23112">
    <property type="entry name" value="G PROTEIN-COUPLED RECEPTOR 157-RELATED"/>
    <property type="match status" value="1"/>
</dbReference>
<evidence type="ECO:0000256" key="3">
    <source>
        <dbReference type="ARBA" id="ARBA00022989"/>
    </source>
</evidence>
<gene>
    <name evidence="7" type="ORF">K7432_003658</name>
</gene>
<evidence type="ECO:0000256" key="5">
    <source>
        <dbReference type="SAM" id="Phobius"/>
    </source>
</evidence>
<feature type="domain" description="G-protein coupled receptors family 1 profile" evidence="6">
    <location>
        <begin position="20"/>
        <end position="348"/>
    </location>
</feature>
<evidence type="ECO:0000259" key="6">
    <source>
        <dbReference type="PROSITE" id="PS50262"/>
    </source>
</evidence>
<comment type="subcellular location">
    <subcellularLocation>
        <location evidence="1">Membrane</location>
        <topology evidence="1">Multi-pass membrane protein</topology>
    </subcellularLocation>
</comment>
<dbReference type="Gene3D" id="1.20.1070.10">
    <property type="entry name" value="Rhodopsin 7-helix transmembrane proteins"/>
    <property type="match status" value="1"/>
</dbReference>
<feature type="transmembrane region" description="Helical" evidence="5">
    <location>
        <begin position="332"/>
        <end position="350"/>
    </location>
</feature>
<comment type="caution">
    <text evidence="7">The sequence shown here is derived from an EMBL/GenBank/DDBJ whole genome shotgun (WGS) entry which is preliminary data.</text>
</comment>
<sequence>MSSLTIQIITLSGSILSMVGSGLMIICCILLPITGTFRHQLICSLAISDFIYSLNNSISGLLLVTNGSLNDGVFCTVNGYVHHYSSLIRDLTVLGIALVTYGVLKGPLDSADYEPYLPRHRIIVFLFIWLAPNIPTLIGYKSSGFTLVSGNWCSAPSDPMWVRAVLFLGIPFLITISIVILYAYLYGSLRLYYISTRQLDTGYFDTRGDQVQKSSSGNHDAYWPSDDINEEKTSVVLTSSIKDNIEELAVINITTKELSIHLEEDLVDTCFSHNRTNDNKVKPEFSTADNDHIAMAMRRIYLYPLVYVVITLPGLLNRLLETSGVDLNIFEILQSITQLTGLANAVLYGFTGTVRRAFYDQYLRS</sequence>
<keyword evidence="3 5" id="KW-1133">Transmembrane helix</keyword>
<accession>A0ABR2WZG4</accession>
<evidence type="ECO:0000313" key="7">
    <source>
        <dbReference type="EMBL" id="KAK9766907.1"/>
    </source>
</evidence>
<dbReference type="Proteomes" id="UP001479436">
    <property type="component" value="Unassembled WGS sequence"/>
</dbReference>
<dbReference type="PROSITE" id="PS50262">
    <property type="entry name" value="G_PROTEIN_RECEP_F1_2"/>
    <property type="match status" value="1"/>
</dbReference>
<dbReference type="InterPro" id="IPR023041">
    <property type="entry name" value="Glucose_rcpt_Git3-like_N"/>
</dbReference>
<keyword evidence="4 5" id="KW-0472">Membrane</keyword>
<feature type="transmembrane region" description="Helical" evidence="5">
    <location>
        <begin position="160"/>
        <end position="185"/>
    </location>
</feature>
<evidence type="ECO:0000313" key="8">
    <source>
        <dbReference type="Proteomes" id="UP001479436"/>
    </source>
</evidence>
<reference evidence="7 8" key="1">
    <citation type="submission" date="2023-04" db="EMBL/GenBank/DDBJ databases">
        <title>Genome of Basidiobolus ranarum AG-B5.</title>
        <authorList>
            <person name="Stajich J.E."/>
            <person name="Carter-House D."/>
            <person name="Gryganskyi A."/>
        </authorList>
    </citation>
    <scope>NUCLEOTIDE SEQUENCE [LARGE SCALE GENOMIC DNA]</scope>
    <source>
        <strain evidence="7 8">AG-B5</strain>
    </source>
</reference>
<protein>
    <recommendedName>
        <fullName evidence="6">G-protein coupled receptors family 1 profile domain-containing protein</fullName>
    </recommendedName>
</protein>
<dbReference type="EMBL" id="JASJQH010000114">
    <property type="protein sequence ID" value="KAK9766907.1"/>
    <property type="molecule type" value="Genomic_DNA"/>
</dbReference>
<dbReference type="SUPFAM" id="SSF81321">
    <property type="entry name" value="Family A G protein-coupled receptor-like"/>
    <property type="match status" value="1"/>
</dbReference>
<organism evidence="7 8">
    <name type="scientific">Basidiobolus ranarum</name>
    <dbReference type="NCBI Taxonomy" id="34480"/>
    <lineage>
        <taxon>Eukaryota</taxon>
        <taxon>Fungi</taxon>
        <taxon>Fungi incertae sedis</taxon>
        <taxon>Zoopagomycota</taxon>
        <taxon>Entomophthoromycotina</taxon>
        <taxon>Basidiobolomycetes</taxon>
        <taxon>Basidiobolales</taxon>
        <taxon>Basidiobolaceae</taxon>
        <taxon>Basidiobolus</taxon>
    </lineage>
</organism>
<keyword evidence="2 5" id="KW-0812">Transmembrane</keyword>
<evidence type="ECO:0000256" key="1">
    <source>
        <dbReference type="ARBA" id="ARBA00004141"/>
    </source>
</evidence>
<name>A0ABR2WZG4_9FUNG</name>
<feature type="transmembrane region" description="Helical" evidence="5">
    <location>
        <begin position="300"/>
        <end position="320"/>
    </location>
</feature>
<dbReference type="PANTHER" id="PTHR23112:SF0">
    <property type="entry name" value="TRANSMEMBRANE PROTEIN 116"/>
    <property type="match status" value="1"/>
</dbReference>
<evidence type="ECO:0000256" key="4">
    <source>
        <dbReference type="ARBA" id="ARBA00023136"/>
    </source>
</evidence>
<evidence type="ECO:0000256" key="2">
    <source>
        <dbReference type="ARBA" id="ARBA00022692"/>
    </source>
</evidence>
<dbReference type="CDD" id="cd00637">
    <property type="entry name" value="7tm_classA_rhodopsin-like"/>
    <property type="match status" value="1"/>
</dbReference>
<feature type="transmembrane region" description="Helical" evidence="5">
    <location>
        <begin position="6"/>
        <end position="31"/>
    </location>
</feature>
<dbReference type="Pfam" id="PF11710">
    <property type="entry name" value="Git3"/>
    <property type="match status" value="1"/>
</dbReference>
<feature type="transmembrane region" description="Helical" evidence="5">
    <location>
        <begin position="122"/>
        <end position="140"/>
    </location>
</feature>